<keyword evidence="2" id="KW-0812">Transmembrane</keyword>
<evidence type="ECO:0000256" key="2">
    <source>
        <dbReference type="SAM" id="Phobius"/>
    </source>
</evidence>
<reference evidence="3 4" key="1">
    <citation type="submission" date="2017-09" db="EMBL/GenBank/DDBJ databases">
        <title>Depth-based differentiation of microbial function through sediment-hosted aquifers and enrichment of novel symbionts in the deep terrestrial subsurface.</title>
        <authorList>
            <person name="Probst A.J."/>
            <person name="Ladd B."/>
            <person name="Jarett J.K."/>
            <person name="Geller-Mcgrath D.E."/>
            <person name="Sieber C.M."/>
            <person name="Emerson J.B."/>
            <person name="Anantharaman K."/>
            <person name="Thomas B.C."/>
            <person name="Malmstrom R."/>
            <person name="Stieglmeier M."/>
            <person name="Klingl A."/>
            <person name="Woyke T."/>
            <person name="Ryan C.M."/>
            <person name="Banfield J.F."/>
        </authorList>
    </citation>
    <scope>NUCLEOTIDE SEQUENCE [LARGE SCALE GENOMIC DNA]</scope>
    <source>
        <strain evidence="3">CG11_big_fil_rev_8_21_14_0_20_44_10</strain>
    </source>
</reference>
<sequence length="196" mass="22259">MNFLREKMTMPLLSEKKRVYLILGGVIIVCLLASFFVTYFFLMKIQAASRDLSEKKAEIASLQKKKQSFSDSEREYQEIQPELVNVNQSFLKKGDFLPFILTLEKIAQRSGNNYENKLISESSKDEVAPGWTTADFQITLKGDFPSLLKFLMYLENAPYAIEMSDLRIQGGGWGATAGKEQQEITTVFGLRAFVGR</sequence>
<dbReference type="EMBL" id="PCVN01000056">
    <property type="protein sequence ID" value="PIQ74400.1"/>
    <property type="molecule type" value="Genomic_DNA"/>
</dbReference>
<keyword evidence="2" id="KW-1133">Transmembrane helix</keyword>
<proteinExistence type="predicted"/>
<dbReference type="Gene3D" id="3.30.70.60">
    <property type="match status" value="1"/>
</dbReference>
<evidence type="ECO:0000256" key="1">
    <source>
        <dbReference type="SAM" id="Coils"/>
    </source>
</evidence>
<evidence type="ECO:0000313" key="3">
    <source>
        <dbReference type="EMBL" id="PIQ74400.1"/>
    </source>
</evidence>
<dbReference type="Proteomes" id="UP000231550">
    <property type="component" value="Unassembled WGS sequence"/>
</dbReference>
<gene>
    <name evidence="3" type="ORF">COV85_02305</name>
</gene>
<dbReference type="AlphaFoldDB" id="A0A2H0KQH3"/>
<evidence type="ECO:0000313" key="4">
    <source>
        <dbReference type="Proteomes" id="UP000231550"/>
    </source>
</evidence>
<protein>
    <recommendedName>
        <fullName evidence="5">Type 4a pilus biogenesis protein PilO</fullName>
    </recommendedName>
</protein>
<dbReference type="InterPro" id="IPR014717">
    <property type="entry name" value="Transl_elong_EF1B/ribsomal_bS6"/>
</dbReference>
<comment type="caution">
    <text evidence="3">The sequence shown here is derived from an EMBL/GenBank/DDBJ whole genome shotgun (WGS) entry which is preliminary data.</text>
</comment>
<keyword evidence="2" id="KW-0472">Membrane</keyword>
<keyword evidence="1" id="KW-0175">Coiled coil</keyword>
<feature type="transmembrane region" description="Helical" evidence="2">
    <location>
        <begin position="20"/>
        <end position="42"/>
    </location>
</feature>
<name>A0A2H0KQH3_9BACT</name>
<organism evidence="3 4">
    <name type="scientific">Candidatus Portnoybacteria bacterium CG11_big_fil_rev_8_21_14_0_20_44_10</name>
    <dbReference type="NCBI Taxonomy" id="1974818"/>
    <lineage>
        <taxon>Bacteria</taxon>
        <taxon>Candidatus Portnoyibacteriota</taxon>
    </lineage>
</organism>
<evidence type="ECO:0008006" key="5">
    <source>
        <dbReference type="Google" id="ProtNLM"/>
    </source>
</evidence>
<accession>A0A2H0KQH3</accession>
<feature type="coiled-coil region" evidence="1">
    <location>
        <begin position="45"/>
        <end position="72"/>
    </location>
</feature>